<gene>
    <name evidence="3" type="ORF">B0H17DRAFT_1159285</name>
</gene>
<feature type="domain" description="CxC2-like cysteine cluster KDZ transposase-associated" evidence="2">
    <location>
        <begin position="117"/>
        <end position="224"/>
    </location>
</feature>
<sequence length="951" mass="107323">MPMLEDGNHKEEDEEGREEVGETSNKRKRDEGSDATMGPWRLLIQCFLDQLLRHEGLGNGLKCSCCATVFPRTARRFCCTECGVFVQCMACALERHQLSPFHRVAEWKGSYWARISLQKIGSVYQLGHGGHPCPRPVPVAHTMVVMDMSGMHTVCYRFCGCDESDRTGPLEQFLHNGWYPATTVDPATCVSFAALDLYRLLNVVGNINVHDFVGALERITDACGIKKVPDRCKAFGVMARQYGFLKRLMRTGLGNTSAGLAGTENGACAVLCWTCPHNSINILEGWREVSPEFLYMLILAMDTNFRLKNRLWANERLDLLLGDGWGHLVQEPPYKEHLKGYVAEKDVSTCIAFAALMQKDTWLTTGMQCSGVGGIVCARHKLMHPEGMGDLQKGKRYVNMDYILFASIVGLTAMYLTVSYDITCQWQVNLPMRLAALPERLRLDLVTVTLLFGLPVWHAAAHERSCQVQNSLSYQQGMARTDGEGIERTWSGLNPLGWPTKEMGAGARHNALEDKIDHHNFEKNIGQGTALPRKLILAIKERDRQVAAFTQVDTTLSMKLRETWQKKIDEWLEDRTKPNPYEAEVGKEGGPTKALIRMALTVEEAREAGTGDGSFRAPLEDTQQRIRREVKGRPLLAADHNEKIAEMRIAFFTKLRKFRKLQVIYMPAAVERVEAAEDTRDPELPAPRAEDMTLYLPSELGLEERADGCRKTLPEMEGKLRKGQAATRAYMLVERIGESVDKAAAKYVRGWAALIALRGDEETEGWKELKPKDVQLDKERESDTKAWQKLGRIGSNRWRCNGPTLSSKKRSLSWIWMASGGPRENKQELHDSVRVEWSKAKARRDQWNEEVKLLREEMKCVLRFLRWRLLWWEARRIVRRDGIADGVTAGAEAYAARQATLLQDIARKFKTAWETSAATAVRMAVRKDVVLAESMAAFAEIADTEGVDNTI</sequence>
<keyword evidence="4" id="KW-1185">Reference proteome</keyword>
<comment type="caution">
    <text evidence="3">The sequence shown here is derived from an EMBL/GenBank/DDBJ whole genome shotgun (WGS) entry which is preliminary data.</text>
</comment>
<accession>A0AAD7GH02</accession>
<dbReference type="Pfam" id="PF18803">
    <property type="entry name" value="CxC2"/>
    <property type="match status" value="1"/>
</dbReference>
<dbReference type="Proteomes" id="UP001221757">
    <property type="component" value="Unassembled WGS sequence"/>
</dbReference>
<evidence type="ECO:0000256" key="1">
    <source>
        <dbReference type="SAM" id="MobiDB-lite"/>
    </source>
</evidence>
<evidence type="ECO:0000313" key="4">
    <source>
        <dbReference type="Proteomes" id="UP001221757"/>
    </source>
</evidence>
<dbReference type="InterPro" id="IPR041457">
    <property type="entry name" value="CxC2_KDZ-assoc"/>
</dbReference>
<dbReference type="PANTHER" id="PTHR33096">
    <property type="entry name" value="CXC2 DOMAIN-CONTAINING PROTEIN"/>
    <property type="match status" value="1"/>
</dbReference>
<feature type="region of interest" description="Disordered" evidence="1">
    <location>
        <begin position="1"/>
        <end position="34"/>
    </location>
</feature>
<reference evidence="3" key="1">
    <citation type="submission" date="2023-03" db="EMBL/GenBank/DDBJ databases">
        <title>Massive genome expansion in bonnet fungi (Mycena s.s.) driven by repeated elements and novel gene families across ecological guilds.</title>
        <authorList>
            <consortium name="Lawrence Berkeley National Laboratory"/>
            <person name="Harder C.B."/>
            <person name="Miyauchi S."/>
            <person name="Viragh M."/>
            <person name="Kuo A."/>
            <person name="Thoen E."/>
            <person name="Andreopoulos B."/>
            <person name="Lu D."/>
            <person name="Skrede I."/>
            <person name="Drula E."/>
            <person name="Henrissat B."/>
            <person name="Morin E."/>
            <person name="Kohler A."/>
            <person name="Barry K."/>
            <person name="LaButti K."/>
            <person name="Morin E."/>
            <person name="Salamov A."/>
            <person name="Lipzen A."/>
            <person name="Mereny Z."/>
            <person name="Hegedus B."/>
            <person name="Baldrian P."/>
            <person name="Stursova M."/>
            <person name="Weitz H."/>
            <person name="Taylor A."/>
            <person name="Grigoriev I.V."/>
            <person name="Nagy L.G."/>
            <person name="Martin F."/>
            <person name="Kauserud H."/>
        </authorList>
    </citation>
    <scope>NUCLEOTIDE SEQUENCE</scope>
    <source>
        <strain evidence="3">CBHHK067</strain>
    </source>
</reference>
<protein>
    <recommendedName>
        <fullName evidence="2">CxC2-like cysteine cluster KDZ transposase-associated domain-containing protein</fullName>
    </recommendedName>
</protein>
<dbReference type="InterPro" id="IPR040521">
    <property type="entry name" value="KDZ"/>
</dbReference>
<name>A0AAD7GH02_MYCRO</name>
<dbReference type="EMBL" id="JARKIE010000043">
    <property type="protein sequence ID" value="KAJ7694247.1"/>
    <property type="molecule type" value="Genomic_DNA"/>
</dbReference>
<dbReference type="Pfam" id="PF18758">
    <property type="entry name" value="KDZ"/>
    <property type="match status" value="1"/>
</dbReference>
<dbReference type="PANTHER" id="PTHR33096:SF1">
    <property type="entry name" value="CXC1-LIKE CYSTEINE CLUSTER ASSOCIATED WITH KDZ TRANSPOSASES DOMAIN-CONTAINING PROTEIN"/>
    <property type="match status" value="1"/>
</dbReference>
<evidence type="ECO:0000259" key="2">
    <source>
        <dbReference type="Pfam" id="PF18803"/>
    </source>
</evidence>
<organism evidence="3 4">
    <name type="scientific">Mycena rosella</name>
    <name type="common">Pink bonnet</name>
    <name type="synonym">Agaricus rosellus</name>
    <dbReference type="NCBI Taxonomy" id="1033263"/>
    <lineage>
        <taxon>Eukaryota</taxon>
        <taxon>Fungi</taxon>
        <taxon>Dikarya</taxon>
        <taxon>Basidiomycota</taxon>
        <taxon>Agaricomycotina</taxon>
        <taxon>Agaricomycetes</taxon>
        <taxon>Agaricomycetidae</taxon>
        <taxon>Agaricales</taxon>
        <taxon>Marasmiineae</taxon>
        <taxon>Mycenaceae</taxon>
        <taxon>Mycena</taxon>
    </lineage>
</organism>
<dbReference type="AlphaFoldDB" id="A0AAD7GH02"/>
<feature type="compositionally biased region" description="Basic and acidic residues" evidence="1">
    <location>
        <begin position="1"/>
        <end position="11"/>
    </location>
</feature>
<feature type="compositionally biased region" description="Basic and acidic residues" evidence="1">
    <location>
        <begin position="18"/>
        <end position="32"/>
    </location>
</feature>
<evidence type="ECO:0000313" key="3">
    <source>
        <dbReference type="EMBL" id="KAJ7694247.1"/>
    </source>
</evidence>
<proteinExistence type="predicted"/>